<keyword evidence="2 3" id="KW-0802">TPR repeat</keyword>
<evidence type="ECO:0000313" key="4">
    <source>
        <dbReference type="EMBL" id="KAL0308435.1"/>
    </source>
</evidence>
<gene>
    <name evidence="4" type="ORF">Sradi_5785800</name>
</gene>
<accession>A0AAW2KNC3</accession>
<dbReference type="SMART" id="SM00028">
    <property type="entry name" value="TPR"/>
    <property type="match status" value="2"/>
</dbReference>
<evidence type="ECO:0000256" key="2">
    <source>
        <dbReference type="ARBA" id="ARBA00022803"/>
    </source>
</evidence>
<dbReference type="InterPro" id="IPR031101">
    <property type="entry name" value="Ctr9"/>
</dbReference>
<sequence length="369" mass="41069">MIEDRQEKVAVKSARKFSCHVDSCICCSPCPPAYGQLLLTKGDFEQAFKAFKIVLDGDCNNVPALLGQACVHFSRGQYVGSLQLCKLEPDNVEALVALGILDLQTNEAAGIRKGMEKMQRAFEIYPLCAVSLNYLANHFLFTGKHFLVEQLTETALAVTMHGLTRAHSYYNLALSYHSKGDYGKAGMYYMASIKESKNPHDLLYYHAMVQLKLGDLQGALTNFEIVLEVQPKDCGTLKGNWNCCAANHNEKRNPKLEAAHFEKAKVLYTKVLQQNPANLYAANGAGIVFAEKGQLDIAKDLFTLIGDTLKVDDKCADALLMLDDLELKNDNWFKVKGTFRIAKDSTAAEDSYAEISRYGLRATFRMLSY</sequence>
<keyword evidence="1" id="KW-0677">Repeat</keyword>
<dbReference type="InterPro" id="IPR019734">
    <property type="entry name" value="TPR_rpt"/>
</dbReference>
<dbReference type="SUPFAM" id="SSF81901">
    <property type="entry name" value="HCP-like"/>
    <property type="match status" value="1"/>
</dbReference>
<reference evidence="4" key="1">
    <citation type="submission" date="2020-06" db="EMBL/GenBank/DDBJ databases">
        <authorList>
            <person name="Li T."/>
            <person name="Hu X."/>
            <person name="Zhang T."/>
            <person name="Song X."/>
            <person name="Zhang H."/>
            <person name="Dai N."/>
            <person name="Sheng W."/>
            <person name="Hou X."/>
            <person name="Wei L."/>
        </authorList>
    </citation>
    <scope>NUCLEOTIDE SEQUENCE</scope>
    <source>
        <strain evidence="4">G02</strain>
        <tissue evidence="4">Leaf</tissue>
    </source>
</reference>
<dbReference type="Gene3D" id="1.25.40.10">
    <property type="entry name" value="Tetratricopeptide repeat domain"/>
    <property type="match status" value="2"/>
</dbReference>
<dbReference type="PANTHER" id="PTHR14027">
    <property type="entry name" value="RNA POLYMERASE-ASSOCIATED PROTEIN CTR9"/>
    <property type="match status" value="1"/>
</dbReference>
<dbReference type="Pfam" id="PF13174">
    <property type="entry name" value="TPR_6"/>
    <property type="match status" value="1"/>
</dbReference>
<dbReference type="Pfam" id="PF13181">
    <property type="entry name" value="TPR_8"/>
    <property type="match status" value="1"/>
</dbReference>
<reference evidence="4" key="2">
    <citation type="journal article" date="2024" name="Plant">
        <title>Genomic evolution and insights into agronomic trait innovations of Sesamum species.</title>
        <authorList>
            <person name="Miao H."/>
            <person name="Wang L."/>
            <person name="Qu L."/>
            <person name="Liu H."/>
            <person name="Sun Y."/>
            <person name="Le M."/>
            <person name="Wang Q."/>
            <person name="Wei S."/>
            <person name="Zheng Y."/>
            <person name="Lin W."/>
            <person name="Duan Y."/>
            <person name="Cao H."/>
            <person name="Xiong S."/>
            <person name="Wang X."/>
            <person name="Wei L."/>
            <person name="Li C."/>
            <person name="Ma Q."/>
            <person name="Ju M."/>
            <person name="Zhao R."/>
            <person name="Li G."/>
            <person name="Mu C."/>
            <person name="Tian Q."/>
            <person name="Mei H."/>
            <person name="Zhang T."/>
            <person name="Gao T."/>
            <person name="Zhang H."/>
        </authorList>
    </citation>
    <scope>NUCLEOTIDE SEQUENCE</scope>
    <source>
        <strain evidence="4">G02</strain>
    </source>
</reference>
<organism evidence="4">
    <name type="scientific">Sesamum radiatum</name>
    <name type="common">Black benniseed</name>
    <dbReference type="NCBI Taxonomy" id="300843"/>
    <lineage>
        <taxon>Eukaryota</taxon>
        <taxon>Viridiplantae</taxon>
        <taxon>Streptophyta</taxon>
        <taxon>Embryophyta</taxon>
        <taxon>Tracheophyta</taxon>
        <taxon>Spermatophyta</taxon>
        <taxon>Magnoliopsida</taxon>
        <taxon>eudicotyledons</taxon>
        <taxon>Gunneridae</taxon>
        <taxon>Pentapetalae</taxon>
        <taxon>asterids</taxon>
        <taxon>lamiids</taxon>
        <taxon>Lamiales</taxon>
        <taxon>Pedaliaceae</taxon>
        <taxon>Sesamum</taxon>
    </lineage>
</organism>
<dbReference type="PANTHER" id="PTHR14027:SF2">
    <property type="entry name" value="RNA POLYMERASE-ASSOCIATED PROTEIN CTR9 HOMOLOG"/>
    <property type="match status" value="1"/>
</dbReference>
<dbReference type="GO" id="GO:0016593">
    <property type="term" value="C:Cdc73/Paf1 complex"/>
    <property type="evidence" value="ECO:0007669"/>
    <property type="project" value="TreeGrafter"/>
</dbReference>
<dbReference type="GO" id="GO:0000993">
    <property type="term" value="F:RNA polymerase II complex binding"/>
    <property type="evidence" value="ECO:0007669"/>
    <property type="project" value="TreeGrafter"/>
</dbReference>
<dbReference type="AlphaFoldDB" id="A0AAW2KNC3"/>
<dbReference type="InterPro" id="IPR011990">
    <property type="entry name" value="TPR-like_helical_dom_sf"/>
</dbReference>
<evidence type="ECO:0000256" key="1">
    <source>
        <dbReference type="ARBA" id="ARBA00022737"/>
    </source>
</evidence>
<evidence type="ECO:0000256" key="3">
    <source>
        <dbReference type="PROSITE-ProRule" id="PRU00339"/>
    </source>
</evidence>
<dbReference type="GO" id="GO:0006355">
    <property type="term" value="P:regulation of DNA-templated transcription"/>
    <property type="evidence" value="ECO:0007669"/>
    <property type="project" value="InterPro"/>
</dbReference>
<proteinExistence type="predicted"/>
<dbReference type="PROSITE" id="PS50005">
    <property type="entry name" value="TPR"/>
    <property type="match status" value="1"/>
</dbReference>
<comment type="caution">
    <text evidence="4">The sequence shown here is derived from an EMBL/GenBank/DDBJ whole genome shotgun (WGS) entry which is preliminary data.</text>
</comment>
<feature type="repeat" description="TPR" evidence="3">
    <location>
        <begin position="200"/>
        <end position="233"/>
    </location>
</feature>
<dbReference type="GO" id="GO:0006368">
    <property type="term" value="P:transcription elongation by RNA polymerase II"/>
    <property type="evidence" value="ECO:0007669"/>
    <property type="project" value="TreeGrafter"/>
</dbReference>
<dbReference type="EMBL" id="JACGWJ010000027">
    <property type="protein sequence ID" value="KAL0308435.1"/>
    <property type="molecule type" value="Genomic_DNA"/>
</dbReference>
<protein>
    <submittedName>
        <fullName evidence="4">Protein CTR9</fullName>
    </submittedName>
</protein>
<name>A0AAW2KNC3_SESRA</name>